<reference evidence="7" key="1">
    <citation type="submission" date="2021-01" db="EMBL/GenBank/DDBJ databases">
        <title>Adiantum capillus-veneris genome.</title>
        <authorList>
            <person name="Fang Y."/>
            <person name="Liao Q."/>
        </authorList>
    </citation>
    <scope>NUCLEOTIDE SEQUENCE</scope>
    <source>
        <strain evidence="7">H3</strain>
        <tissue evidence="7">Leaf</tissue>
    </source>
</reference>
<evidence type="ECO:0000256" key="5">
    <source>
        <dbReference type="SAM" id="MobiDB-lite"/>
    </source>
</evidence>
<evidence type="ECO:0000256" key="3">
    <source>
        <dbReference type="ARBA" id="ARBA00022845"/>
    </source>
</evidence>
<dbReference type="AlphaFoldDB" id="A0A9D4Z679"/>
<evidence type="ECO:0000313" key="7">
    <source>
        <dbReference type="EMBL" id="KAI5061241.1"/>
    </source>
</evidence>
<dbReference type="InterPro" id="IPR001950">
    <property type="entry name" value="SUI1"/>
</dbReference>
<comment type="function">
    <text evidence="1">Probably involved in translation.</text>
</comment>
<dbReference type="GO" id="GO:0003743">
    <property type="term" value="F:translation initiation factor activity"/>
    <property type="evidence" value="ECO:0007669"/>
    <property type="project" value="InterPro"/>
</dbReference>
<dbReference type="Proteomes" id="UP000886520">
    <property type="component" value="Chromosome 23"/>
</dbReference>
<dbReference type="InterPro" id="IPR005874">
    <property type="entry name" value="SUI1_euk"/>
</dbReference>
<dbReference type="SUPFAM" id="SSF55159">
    <property type="entry name" value="eIF1-like"/>
    <property type="match status" value="1"/>
</dbReference>
<keyword evidence="8" id="KW-1185">Reference proteome</keyword>
<gene>
    <name evidence="7" type="ORF">GOP47_0023746</name>
</gene>
<evidence type="ECO:0000256" key="1">
    <source>
        <dbReference type="ARBA" id="ARBA00003130"/>
    </source>
</evidence>
<dbReference type="EMBL" id="JABFUD020000023">
    <property type="protein sequence ID" value="KAI5061241.1"/>
    <property type="molecule type" value="Genomic_DNA"/>
</dbReference>
<dbReference type="PIRSF" id="PIRSF004499">
    <property type="entry name" value="SUI1_euk"/>
    <property type="match status" value="1"/>
</dbReference>
<dbReference type="GO" id="GO:0006417">
    <property type="term" value="P:regulation of translation"/>
    <property type="evidence" value="ECO:0007669"/>
    <property type="project" value="UniProtKB-KW"/>
</dbReference>
<evidence type="ECO:0000313" key="8">
    <source>
        <dbReference type="Proteomes" id="UP000886520"/>
    </source>
</evidence>
<comment type="caution">
    <text evidence="7">The sequence shown here is derived from an EMBL/GenBank/DDBJ whole genome shotgun (WGS) entry which is preliminary data.</text>
</comment>
<keyword evidence="4" id="KW-0648">Protein biosynthesis</keyword>
<protein>
    <recommendedName>
        <fullName evidence="6">SUI1 domain-containing protein</fullName>
    </recommendedName>
</protein>
<dbReference type="PROSITE" id="PS50296">
    <property type="entry name" value="SUI1"/>
    <property type="match status" value="1"/>
</dbReference>
<dbReference type="OrthoDB" id="10248435at2759"/>
<dbReference type="FunFam" id="3.30.780.10:FF:000001">
    <property type="entry name" value="Eukaryotic translation initiation factor SUI1"/>
    <property type="match status" value="1"/>
</dbReference>
<feature type="domain" description="SUI1" evidence="6">
    <location>
        <begin position="32"/>
        <end position="102"/>
    </location>
</feature>
<organism evidence="7 8">
    <name type="scientific">Adiantum capillus-veneris</name>
    <name type="common">Maidenhair fern</name>
    <dbReference type="NCBI Taxonomy" id="13818"/>
    <lineage>
        <taxon>Eukaryota</taxon>
        <taxon>Viridiplantae</taxon>
        <taxon>Streptophyta</taxon>
        <taxon>Embryophyta</taxon>
        <taxon>Tracheophyta</taxon>
        <taxon>Polypodiopsida</taxon>
        <taxon>Polypodiidae</taxon>
        <taxon>Polypodiales</taxon>
        <taxon>Pteridineae</taxon>
        <taxon>Pteridaceae</taxon>
        <taxon>Vittarioideae</taxon>
        <taxon>Adiantum</taxon>
    </lineage>
</organism>
<keyword evidence="3" id="KW-0810">Translation regulation</keyword>
<proteinExistence type="inferred from homology"/>
<accession>A0A9D4Z679</accession>
<dbReference type="InterPro" id="IPR036877">
    <property type="entry name" value="SUI1_dom_sf"/>
</dbReference>
<dbReference type="NCBIfam" id="TIGR01160">
    <property type="entry name" value="SUI1_MOF2"/>
    <property type="match status" value="1"/>
</dbReference>
<dbReference type="Gene3D" id="3.30.780.10">
    <property type="entry name" value="SUI1-like domain"/>
    <property type="match status" value="1"/>
</dbReference>
<evidence type="ECO:0000256" key="4">
    <source>
        <dbReference type="ARBA" id="ARBA00022917"/>
    </source>
</evidence>
<dbReference type="Pfam" id="PF01253">
    <property type="entry name" value="SUI1"/>
    <property type="match status" value="1"/>
</dbReference>
<dbReference type="CDD" id="cd11566">
    <property type="entry name" value="eIF1_SUI1"/>
    <property type="match status" value="1"/>
</dbReference>
<comment type="similarity">
    <text evidence="2">Belongs to the SUI1 family.</text>
</comment>
<feature type="region of interest" description="Disordered" evidence="5">
    <location>
        <begin position="9"/>
        <end position="32"/>
    </location>
</feature>
<dbReference type="GO" id="GO:0003729">
    <property type="term" value="F:mRNA binding"/>
    <property type="evidence" value="ECO:0007669"/>
    <property type="project" value="UniProtKB-ARBA"/>
</dbReference>
<dbReference type="PANTHER" id="PTHR10388">
    <property type="entry name" value="EUKARYOTIC TRANSLATION INITIATION FACTOR SUI1"/>
    <property type="match status" value="1"/>
</dbReference>
<evidence type="ECO:0000256" key="2">
    <source>
        <dbReference type="ARBA" id="ARBA00005422"/>
    </source>
</evidence>
<name>A0A9D4Z679_ADICA</name>
<sequence length="114" mass="12808">MSDLEIQIPTTFDPFKEATDANAPGTGSKDNVHVRIQQRNGRKSLTTVQGLKKEFNYSKILKDFKKEFCCNGTVVQDPELGQVIQLQGDQRKNVSQFLVQAGVVKKDQIKIHGF</sequence>
<evidence type="ECO:0000259" key="6">
    <source>
        <dbReference type="PROSITE" id="PS50296"/>
    </source>
</evidence>